<protein>
    <submittedName>
        <fullName evidence="6">Transcriptional regulator, ArgP, LysR family</fullName>
    </submittedName>
</protein>
<dbReference type="OrthoDB" id="3252676at2"/>
<dbReference type="RefSeq" id="WP_014500935.1">
    <property type="nucleotide sequence ID" value="NC_017262.1"/>
</dbReference>
<evidence type="ECO:0000256" key="3">
    <source>
        <dbReference type="ARBA" id="ARBA00023125"/>
    </source>
</evidence>
<dbReference type="PANTHER" id="PTHR30579">
    <property type="entry name" value="TRANSCRIPTIONAL REGULATOR"/>
    <property type="match status" value="1"/>
</dbReference>
<keyword evidence="3" id="KW-0238">DNA-binding</keyword>
<dbReference type="PANTHER" id="PTHR30579:SF2">
    <property type="entry name" value="HTH-TYPE TRANSCRIPTIONAL REGULATOR ARGP"/>
    <property type="match status" value="1"/>
</dbReference>
<organism evidence="6 7">
    <name type="scientific">Zymomonas mobilis subsp. mobilis (strain ATCC 10988 / DSM 424 / LMG 404 / NCIMB 8938 / NRRL B-806 / ZM1)</name>
    <dbReference type="NCBI Taxonomy" id="555217"/>
    <lineage>
        <taxon>Bacteria</taxon>
        <taxon>Pseudomonadati</taxon>
        <taxon>Pseudomonadota</taxon>
        <taxon>Alphaproteobacteria</taxon>
        <taxon>Sphingomonadales</taxon>
        <taxon>Zymomonadaceae</taxon>
        <taxon>Zymomonas</taxon>
    </lineage>
</organism>
<dbReference type="InterPro" id="IPR036390">
    <property type="entry name" value="WH_DNA-bd_sf"/>
</dbReference>
<keyword evidence="2" id="KW-0805">Transcription regulation</keyword>
<dbReference type="Pfam" id="PF00126">
    <property type="entry name" value="HTH_1"/>
    <property type="match status" value="1"/>
</dbReference>
<dbReference type="Gene3D" id="1.10.10.10">
    <property type="entry name" value="Winged helix-like DNA-binding domain superfamily/Winged helix DNA-binding domain"/>
    <property type="match status" value="1"/>
</dbReference>
<dbReference type="NCBIfam" id="NF009888">
    <property type="entry name" value="PRK13348.1"/>
    <property type="match status" value="1"/>
</dbReference>
<dbReference type="InterPro" id="IPR050176">
    <property type="entry name" value="LTTR"/>
</dbReference>
<dbReference type="NCBIfam" id="NF002964">
    <property type="entry name" value="PRK03635.1"/>
    <property type="match status" value="1"/>
</dbReference>
<dbReference type="InterPro" id="IPR005119">
    <property type="entry name" value="LysR_subst-bd"/>
</dbReference>
<evidence type="ECO:0000256" key="4">
    <source>
        <dbReference type="ARBA" id="ARBA00023163"/>
    </source>
</evidence>
<dbReference type="NCBIfam" id="TIGR03298">
    <property type="entry name" value="argP"/>
    <property type="match status" value="1"/>
</dbReference>
<evidence type="ECO:0000313" key="7">
    <source>
        <dbReference type="Proteomes" id="UP000001494"/>
    </source>
</evidence>
<dbReference type="SUPFAM" id="SSF53850">
    <property type="entry name" value="Periplasmic binding protein-like II"/>
    <property type="match status" value="1"/>
</dbReference>
<comment type="similarity">
    <text evidence="1">Belongs to the LysR transcriptional regulatory family.</text>
</comment>
<proteinExistence type="inferred from homology"/>
<dbReference type="HOGENOM" id="CLU_063829_0_1_5"/>
<dbReference type="PROSITE" id="PS50931">
    <property type="entry name" value="HTH_LYSR"/>
    <property type="match status" value="1"/>
</dbReference>
<gene>
    <name evidence="6" type="ordered locus">Zmob_1217</name>
</gene>
<dbReference type="Gene3D" id="3.40.190.290">
    <property type="match status" value="1"/>
</dbReference>
<evidence type="ECO:0000256" key="1">
    <source>
        <dbReference type="ARBA" id="ARBA00009437"/>
    </source>
</evidence>
<dbReference type="EMBL" id="CP002850">
    <property type="protein sequence ID" value="AEH63044.1"/>
    <property type="molecule type" value="Genomic_DNA"/>
</dbReference>
<dbReference type="AlphaFoldDB" id="A0A0H3G2X9"/>
<sequence length="302" mass="33572">MLDYTALVAVHAVIQEGSFEAAARFLGITPSAISQRVRGYEERLGALLIIRGQPCMPTDIGRALCAHVEKVQLLEAEIAELSGSKEALPVHLKIAVNADSLATWFPDAVADFIKQEKVFLNLFVEDETVTADKLRSGEAMAAITAQTAPITGCRTIHLGKMVYIACATPSFIKSYFPDGFTKQAFTQAPCICFEKHDGLQSQWLQQNYAMPLPPKIHYIPTTQGFLNFLLAGAGWGMQPLPLVKVDIEEGRLIELQPKGAVEVDLYWVVPRLKSDLFEKLTHYLKVFWSNKENPTRNKLLKI</sequence>
<dbReference type="KEGG" id="zmm:Zmob_1217"/>
<accession>A0A0H3G2X9</accession>
<dbReference type="GO" id="GO:0003700">
    <property type="term" value="F:DNA-binding transcription factor activity"/>
    <property type="evidence" value="ECO:0007669"/>
    <property type="project" value="InterPro"/>
</dbReference>
<evidence type="ECO:0000256" key="2">
    <source>
        <dbReference type="ARBA" id="ARBA00023015"/>
    </source>
</evidence>
<keyword evidence="4" id="KW-0804">Transcription</keyword>
<dbReference type="InterPro" id="IPR036388">
    <property type="entry name" value="WH-like_DNA-bd_sf"/>
</dbReference>
<dbReference type="GO" id="GO:0003677">
    <property type="term" value="F:DNA binding"/>
    <property type="evidence" value="ECO:0007669"/>
    <property type="project" value="UniProtKB-KW"/>
</dbReference>
<reference evidence="6 7" key="1">
    <citation type="journal article" date="2011" name="J. Bacteriol.">
        <title>Genome sequence of the ethanol-producing Zymomonas mobilis subsp. mobilis lectotype strain ATCC 10988.</title>
        <authorList>
            <person name="Pappas K.M."/>
            <person name="Kouvelis V.N."/>
            <person name="Saunders E."/>
            <person name="Brettin T.S."/>
            <person name="Bruce D."/>
            <person name="Detter C."/>
            <person name="Balakireva M."/>
            <person name="Han C.S."/>
            <person name="Savvakis G."/>
            <person name="Kyrpides N.C."/>
            <person name="Typas M.A."/>
        </authorList>
    </citation>
    <scope>NUCLEOTIDE SEQUENCE [LARGE SCALE GENOMIC DNA]</scope>
    <source>
        <strain evidence="7">ATCC 10988 / DSM 424 / CCUG 17860 / LMG 404 / NCIMB 8938 / NRRL B-806 / ZM1</strain>
    </source>
</reference>
<feature type="domain" description="HTH lysR-type" evidence="5">
    <location>
        <begin position="2"/>
        <end position="58"/>
    </location>
</feature>
<evidence type="ECO:0000259" key="5">
    <source>
        <dbReference type="PROSITE" id="PS50931"/>
    </source>
</evidence>
<dbReference type="SUPFAM" id="SSF46785">
    <property type="entry name" value="Winged helix' DNA-binding domain"/>
    <property type="match status" value="1"/>
</dbReference>
<dbReference type="InterPro" id="IPR000847">
    <property type="entry name" value="LysR_HTH_N"/>
</dbReference>
<evidence type="ECO:0000313" key="6">
    <source>
        <dbReference type="EMBL" id="AEH63044.1"/>
    </source>
</evidence>
<dbReference type="Proteomes" id="UP000001494">
    <property type="component" value="Chromosome"/>
</dbReference>
<dbReference type="Pfam" id="PF03466">
    <property type="entry name" value="LysR_substrate"/>
    <property type="match status" value="1"/>
</dbReference>
<dbReference type="InterPro" id="IPR017685">
    <property type="entry name" value="ArgP"/>
</dbReference>
<name>A0A0H3G2X9_ZYMMA</name>
<dbReference type="eggNOG" id="COG0583">
    <property type="taxonomic scope" value="Bacteria"/>
</dbReference>